<name>A0A419I9N0_9PSEU</name>
<sequence>MTRMARVPPAPLTAERAEALRPYRLPDGTTIPIFAVLAHSPAALGDLRRATRACLAETELPLRYREIVILRVCALTGAEPEWAVHAGLFAGEAELGPRELAATLVPAAGSACWTPVETLLLQAVEQLCEQLTIDDDLWPRLSAVMPPRQLIELLTMSAQYHKVAMLTNALRLPVPEGLPRFRDHPHAEVRNDEENVDGHACPREHQ</sequence>
<dbReference type="GO" id="GO:0051920">
    <property type="term" value="F:peroxiredoxin activity"/>
    <property type="evidence" value="ECO:0007669"/>
    <property type="project" value="InterPro"/>
</dbReference>
<dbReference type="Proteomes" id="UP000285112">
    <property type="component" value="Unassembled WGS sequence"/>
</dbReference>
<gene>
    <name evidence="3" type="ORF">D5S19_04745</name>
</gene>
<feature type="domain" description="Carboxymuconolactone decarboxylase-like" evidence="2">
    <location>
        <begin position="48"/>
        <end position="124"/>
    </location>
</feature>
<evidence type="ECO:0000313" key="4">
    <source>
        <dbReference type="Proteomes" id="UP000285112"/>
    </source>
</evidence>
<feature type="region of interest" description="Disordered" evidence="1">
    <location>
        <begin position="181"/>
        <end position="206"/>
    </location>
</feature>
<accession>A0A419I9N0</accession>
<keyword evidence="4" id="KW-1185">Reference proteome</keyword>
<organism evidence="3 4">
    <name type="scientific">Amycolatopsis panacis</name>
    <dbReference type="NCBI Taxonomy" id="2340917"/>
    <lineage>
        <taxon>Bacteria</taxon>
        <taxon>Bacillati</taxon>
        <taxon>Actinomycetota</taxon>
        <taxon>Actinomycetes</taxon>
        <taxon>Pseudonocardiales</taxon>
        <taxon>Pseudonocardiaceae</taxon>
        <taxon>Amycolatopsis</taxon>
    </lineage>
</organism>
<reference evidence="3 4" key="1">
    <citation type="submission" date="2018-09" db="EMBL/GenBank/DDBJ databases">
        <title>YIM PH 21725 draft genome.</title>
        <authorList>
            <person name="Miao C."/>
        </authorList>
    </citation>
    <scope>NUCLEOTIDE SEQUENCE [LARGE SCALE GENOMIC DNA]</scope>
    <source>
        <strain evidence="4">YIM PH21725</strain>
    </source>
</reference>
<dbReference type="Gene3D" id="1.20.1290.10">
    <property type="entry name" value="AhpD-like"/>
    <property type="match status" value="1"/>
</dbReference>
<dbReference type="InterPro" id="IPR029032">
    <property type="entry name" value="AhpD-like"/>
</dbReference>
<dbReference type="PANTHER" id="PTHR34846:SF5">
    <property type="entry name" value="CARBOXYMUCONOLACTONE DECARBOXYLASE-LIKE DOMAIN-CONTAINING PROTEIN"/>
    <property type="match status" value="1"/>
</dbReference>
<proteinExistence type="predicted"/>
<dbReference type="OrthoDB" id="4704294at2"/>
<dbReference type="SUPFAM" id="SSF69118">
    <property type="entry name" value="AhpD-like"/>
    <property type="match status" value="1"/>
</dbReference>
<evidence type="ECO:0000256" key="1">
    <source>
        <dbReference type="SAM" id="MobiDB-lite"/>
    </source>
</evidence>
<comment type="caution">
    <text evidence="3">The sequence shown here is derived from an EMBL/GenBank/DDBJ whole genome shotgun (WGS) entry which is preliminary data.</text>
</comment>
<protein>
    <submittedName>
        <fullName evidence="3">Carboxymuconolactone decarboxylase family protein</fullName>
    </submittedName>
</protein>
<evidence type="ECO:0000259" key="2">
    <source>
        <dbReference type="Pfam" id="PF02627"/>
    </source>
</evidence>
<dbReference type="RefSeq" id="WP_120022153.1">
    <property type="nucleotide sequence ID" value="NZ_QZFV01000060.1"/>
</dbReference>
<evidence type="ECO:0000313" key="3">
    <source>
        <dbReference type="EMBL" id="RJQ89335.1"/>
    </source>
</evidence>
<dbReference type="PANTHER" id="PTHR34846">
    <property type="entry name" value="4-CARBOXYMUCONOLACTONE DECARBOXYLASE FAMILY PROTEIN (AFU_ORTHOLOGUE AFUA_6G11590)"/>
    <property type="match status" value="1"/>
</dbReference>
<dbReference type="InterPro" id="IPR003779">
    <property type="entry name" value="CMD-like"/>
</dbReference>
<dbReference type="AlphaFoldDB" id="A0A419I9N0"/>
<dbReference type="EMBL" id="QZFV01000060">
    <property type="protein sequence ID" value="RJQ89335.1"/>
    <property type="molecule type" value="Genomic_DNA"/>
</dbReference>
<dbReference type="Pfam" id="PF02627">
    <property type="entry name" value="CMD"/>
    <property type="match status" value="1"/>
</dbReference>